<evidence type="ECO:0000256" key="1">
    <source>
        <dbReference type="SAM" id="SignalP"/>
    </source>
</evidence>
<evidence type="ECO:0000313" key="3">
    <source>
        <dbReference type="WBParaSite" id="Pan_g14923.t1"/>
    </source>
</evidence>
<organism evidence="2 3">
    <name type="scientific">Panagrellus redivivus</name>
    <name type="common">Microworm</name>
    <dbReference type="NCBI Taxonomy" id="6233"/>
    <lineage>
        <taxon>Eukaryota</taxon>
        <taxon>Metazoa</taxon>
        <taxon>Ecdysozoa</taxon>
        <taxon>Nematoda</taxon>
        <taxon>Chromadorea</taxon>
        <taxon>Rhabditida</taxon>
        <taxon>Tylenchina</taxon>
        <taxon>Panagrolaimomorpha</taxon>
        <taxon>Panagrolaimoidea</taxon>
        <taxon>Panagrolaimidae</taxon>
        <taxon>Panagrellus</taxon>
    </lineage>
</organism>
<keyword evidence="1" id="KW-0732">Signal</keyword>
<dbReference type="Proteomes" id="UP000492821">
    <property type="component" value="Unassembled WGS sequence"/>
</dbReference>
<dbReference type="AlphaFoldDB" id="A0A7E4ZSI6"/>
<protein>
    <submittedName>
        <fullName evidence="3">Uncharacterized protein</fullName>
    </submittedName>
</protein>
<feature type="chain" id="PRO_5028803046" evidence="1">
    <location>
        <begin position="29"/>
        <end position="78"/>
    </location>
</feature>
<reference evidence="2" key="1">
    <citation type="journal article" date="2013" name="Genetics">
        <title>The draft genome and transcriptome of Panagrellus redivivus are shaped by the harsh demands of a free-living lifestyle.</title>
        <authorList>
            <person name="Srinivasan J."/>
            <person name="Dillman A.R."/>
            <person name="Macchietto M.G."/>
            <person name="Heikkinen L."/>
            <person name="Lakso M."/>
            <person name="Fracchia K.M."/>
            <person name="Antoshechkin I."/>
            <person name="Mortazavi A."/>
            <person name="Wong G."/>
            <person name="Sternberg P.W."/>
        </authorList>
    </citation>
    <scope>NUCLEOTIDE SEQUENCE [LARGE SCALE GENOMIC DNA]</scope>
    <source>
        <strain evidence="2">MT8872</strain>
    </source>
</reference>
<sequence length="78" mass="8718">MINMSKALFTAFLVVFVALFDIVNFVEAQSGSQYYGNGYNYGYQPSNYLSAYPQQFAYGGSSGGDTWHQSITSHILWP</sequence>
<reference evidence="3" key="2">
    <citation type="submission" date="2020-10" db="UniProtKB">
        <authorList>
            <consortium name="WormBaseParasite"/>
        </authorList>
    </citation>
    <scope>IDENTIFICATION</scope>
</reference>
<name>A0A7E4ZSI6_PANRE</name>
<evidence type="ECO:0000313" key="2">
    <source>
        <dbReference type="Proteomes" id="UP000492821"/>
    </source>
</evidence>
<accession>A0A7E4ZSI6</accession>
<proteinExistence type="predicted"/>
<keyword evidence="2" id="KW-1185">Reference proteome</keyword>
<feature type="signal peptide" evidence="1">
    <location>
        <begin position="1"/>
        <end position="28"/>
    </location>
</feature>
<dbReference type="WBParaSite" id="Pan_g14923.t1">
    <property type="protein sequence ID" value="Pan_g14923.t1"/>
    <property type="gene ID" value="Pan_g14923"/>
</dbReference>